<organism evidence="3 4">
    <name type="scientific">Reticulomyxa filosa</name>
    <dbReference type="NCBI Taxonomy" id="46433"/>
    <lineage>
        <taxon>Eukaryota</taxon>
        <taxon>Sar</taxon>
        <taxon>Rhizaria</taxon>
        <taxon>Retaria</taxon>
        <taxon>Foraminifera</taxon>
        <taxon>Monothalamids</taxon>
        <taxon>Reticulomyxidae</taxon>
        <taxon>Reticulomyxa</taxon>
    </lineage>
</organism>
<feature type="transmembrane region" description="Helical" evidence="2">
    <location>
        <begin position="387"/>
        <end position="412"/>
    </location>
</feature>
<dbReference type="Proteomes" id="UP000023152">
    <property type="component" value="Unassembled WGS sequence"/>
</dbReference>
<sequence length="523" mass="59772">MEKEMKNESVFKTNLRALVAIYSSVILWIGAWNIMTNCYHYFPKMLDTYFNERMTQNLIYAAIGIAMVWYSGTLYQNAGFQGSNRPFEYFLQGNEKLEQKKDVAPKKNNPGTPIVIDRGESPLTIIIDDKAEKMNVSMDAHPANNNNDDDSNDNDNDNDNDDDVTPQEDSILTPSSTTIWSDEAPMNKGVIVQGGISNARRDSKVSSRKDRKRRRTKRKRRSSSSSNNSGVNWIMKKSKEETMTDSILSKGKEMHVSFLFVLSSLPLPLSVSLPLSSLCSSVCCWKYHTLRFWFLTAISLIGEFLLFIGLFNACDIVYQHKMNSIPLIAKNFFWLFIAGILICNKYVNTFFRILSLISVNMLAVIIQNTLENALRTFIMLHYSIVKPLFLCSTGLLLYVATGSFIGNSFIWLHDTELQTTTSNPYLTLANFHQQRRQYTWKVRLGYFLRAALSFFAQVEHQLGAWEIFDDYLVKPTLRRDIIYIIIGIVGLQWSKALLINACLTPFSVSGIYNNKEETNTLEN</sequence>
<proteinExistence type="predicted"/>
<feature type="compositionally biased region" description="Basic and acidic residues" evidence="1">
    <location>
        <begin position="199"/>
        <end position="208"/>
    </location>
</feature>
<feature type="compositionally biased region" description="Acidic residues" evidence="1">
    <location>
        <begin position="147"/>
        <end position="166"/>
    </location>
</feature>
<dbReference type="AlphaFoldDB" id="X6N7M5"/>
<keyword evidence="2" id="KW-1133">Transmembrane helix</keyword>
<dbReference type="EMBL" id="ASPP01011323">
    <property type="protein sequence ID" value="ETO21759.1"/>
    <property type="molecule type" value="Genomic_DNA"/>
</dbReference>
<protein>
    <submittedName>
        <fullName evidence="3">Uncharacterized protein</fullName>
    </submittedName>
</protein>
<feature type="transmembrane region" description="Helical" evidence="2">
    <location>
        <begin position="325"/>
        <end position="343"/>
    </location>
</feature>
<gene>
    <name evidence="3" type="ORF">RFI_15444</name>
</gene>
<feature type="compositionally biased region" description="Basic residues" evidence="1">
    <location>
        <begin position="209"/>
        <end position="222"/>
    </location>
</feature>
<reference evidence="3 4" key="1">
    <citation type="journal article" date="2013" name="Curr. Biol.">
        <title>The Genome of the Foraminiferan Reticulomyxa filosa.</title>
        <authorList>
            <person name="Glockner G."/>
            <person name="Hulsmann N."/>
            <person name="Schleicher M."/>
            <person name="Noegel A.A."/>
            <person name="Eichinger L."/>
            <person name="Gallinger C."/>
            <person name="Pawlowski J."/>
            <person name="Sierra R."/>
            <person name="Euteneuer U."/>
            <person name="Pillet L."/>
            <person name="Moustafa A."/>
            <person name="Platzer M."/>
            <person name="Groth M."/>
            <person name="Szafranski K."/>
            <person name="Schliwa M."/>
        </authorList>
    </citation>
    <scope>NUCLEOTIDE SEQUENCE [LARGE SCALE GENOMIC DNA]</scope>
</reference>
<keyword evidence="2" id="KW-0812">Transmembrane</keyword>
<feature type="compositionally biased region" description="Polar residues" evidence="1">
    <location>
        <begin position="167"/>
        <end position="180"/>
    </location>
</feature>
<evidence type="ECO:0000313" key="3">
    <source>
        <dbReference type="EMBL" id="ETO21759.1"/>
    </source>
</evidence>
<feature type="transmembrane region" description="Helical" evidence="2">
    <location>
        <begin position="481"/>
        <end position="503"/>
    </location>
</feature>
<feature type="transmembrane region" description="Helical" evidence="2">
    <location>
        <begin position="256"/>
        <end position="278"/>
    </location>
</feature>
<evidence type="ECO:0000313" key="4">
    <source>
        <dbReference type="Proteomes" id="UP000023152"/>
    </source>
</evidence>
<feature type="transmembrane region" description="Helical" evidence="2">
    <location>
        <begin position="15"/>
        <end position="35"/>
    </location>
</feature>
<feature type="transmembrane region" description="Helical" evidence="2">
    <location>
        <begin position="55"/>
        <end position="75"/>
    </location>
</feature>
<feature type="transmembrane region" description="Helical" evidence="2">
    <location>
        <begin position="290"/>
        <end position="313"/>
    </location>
</feature>
<name>X6N7M5_RETFI</name>
<accession>X6N7M5</accession>
<evidence type="ECO:0000256" key="2">
    <source>
        <dbReference type="SAM" id="Phobius"/>
    </source>
</evidence>
<feature type="region of interest" description="Disordered" evidence="1">
    <location>
        <begin position="138"/>
        <end position="235"/>
    </location>
</feature>
<comment type="caution">
    <text evidence="3">The sequence shown here is derived from an EMBL/GenBank/DDBJ whole genome shotgun (WGS) entry which is preliminary data.</text>
</comment>
<evidence type="ECO:0000256" key="1">
    <source>
        <dbReference type="SAM" id="MobiDB-lite"/>
    </source>
</evidence>
<keyword evidence="4" id="KW-1185">Reference proteome</keyword>
<keyword evidence="2" id="KW-0472">Membrane</keyword>